<organism evidence="5 6">
    <name type="scientific">Alteromonas aestuariivivens</name>
    <dbReference type="NCBI Taxonomy" id="1938339"/>
    <lineage>
        <taxon>Bacteria</taxon>
        <taxon>Pseudomonadati</taxon>
        <taxon>Pseudomonadota</taxon>
        <taxon>Gammaproteobacteria</taxon>
        <taxon>Alteromonadales</taxon>
        <taxon>Alteromonadaceae</taxon>
        <taxon>Alteromonas/Salinimonas group</taxon>
        <taxon>Alteromonas</taxon>
    </lineage>
</organism>
<comment type="caution">
    <text evidence="5">The sequence shown here is derived from an EMBL/GenBank/DDBJ whole genome shotgun (WGS) entry which is preliminary data.</text>
</comment>
<evidence type="ECO:0000256" key="1">
    <source>
        <dbReference type="ARBA" id="ARBA00012282"/>
    </source>
</evidence>
<sequence length="593" mass="66080">MRFEQSGNSLKVLICASKTCRELAALLSTPVNWEAEHVFCAATALSYLEGEYPALVLIDQAFNGNGFAFCREIRGKRGFAEQPVLMLVDEADNNTIEALRESGASEFYALNYGSPSALGFRIEQMLRCARTRHQQSPQVEEIDTRHIDSLTGLLNRRHFKYQFEQCLKQASDQRIGGAVMLVDVDDFKRVNSSFDYQTGDYILKVLARRLASVIRDSDMIMRDVSHVQSQQILARMGGDEFTLYIDGVSEVSTLLSIANRLLEAISVPLVLDGYEMVMSASIGVAVFYEDGEKVDTLLRKAEQAMYASKSCPGDPITFYNPNMESAARTRLLLESEMRKALECGQFSLHYQPQVNASTGDVTRMEALCRWQHAEFGFIPPDEFIPIAEESGLIAMLGDWVLAQVCRQIRTWLSEGVNCQRVAVNVSALQFFKSDFVEKVANTLKFYGVDGSFIELELTESIIMSDVNENISRLKSLKELGITLAIDDFGTGYSSLSYLKHLPIDTLKIEKSFVSQIAENAPDLAIIEAILALANRLDFDVVAEGVEEPAQLAFLQAKGCDFYQGYLYSRPLPALQAATCFTPHKTRISACPAL</sequence>
<dbReference type="AlphaFoldDB" id="A0A3D8MFF2"/>
<dbReference type="EC" id="3.1.4.52" evidence="1"/>
<evidence type="ECO:0000259" key="4">
    <source>
        <dbReference type="PROSITE" id="PS50887"/>
    </source>
</evidence>
<gene>
    <name evidence="5" type="ORF">DXV75_02290</name>
</gene>
<keyword evidence="2" id="KW-0973">c-di-GMP</keyword>
<feature type="domain" description="GGDEF" evidence="4">
    <location>
        <begin position="175"/>
        <end position="321"/>
    </location>
</feature>
<evidence type="ECO:0000313" key="5">
    <source>
        <dbReference type="EMBL" id="RDV29301.1"/>
    </source>
</evidence>
<dbReference type="InterPro" id="IPR001789">
    <property type="entry name" value="Sig_transdc_resp-reg_receiver"/>
</dbReference>
<dbReference type="SMART" id="SM00448">
    <property type="entry name" value="REC"/>
    <property type="match status" value="1"/>
</dbReference>
<dbReference type="InterPro" id="IPR001633">
    <property type="entry name" value="EAL_dom"/>
</dbReference>
<dbReference type="NCBIfam" id="TIGR00254">
    <property type="entry name" value="GGDEF"/>
    <property type="match status" value="2"/>
</dbReference>
<dbReference type="InterPro" id="IPR035919">
    <property type="entry name" value="EAL_sf"/>
</dbReference>
<dbReference type="GO" id="GO:0000160">
    <property type="term" value="P:phosphorelay signal transduction system"/>
    <property type="evidence" value="ECO:0007669"/>
    <property type="project" value="InterPro"/>
</dbReference>
<dbReference type="EMBL" id="QRHA01000001">
    <property type="protein sequence ID" value="RDV29301.1"/>
    <property type="molecule type" value="Genomic_DNA"/>
</dbReference>
<dbReference type="CDD" id="cd01949">
    <property type="entry name" value="GGDEF"/>
    <property type="match status" value="1"/>
</dbReference>
<evidence type="ECO:0000259" key="3">
    <source>
        <dbReference type="PROSITE" id="PS50883"/>
    </source>
</evidence>
<dbReference type="CDD" id="cd01948">
    <property type="entry name" value="EAL"/>
    <property type="match status" value="1"/>
</dbReference>
<dbReference type="SUPFAM" id="SSF52172">
    <property type="entry name" value="CheY-like"/>
    <property type="match status" value="1"/>
</dbReference>
<dbReference type="InterPro" id="IPR029787">
    <property type="entry name" value="Nucleotide_cyclase"/>
</dbReference>
<dbReference type="InterPro" id="IPR043128">
    <property type="entry name" value="Rev_trsase/Diguanyl_cyclase"/>
</dbReference>
<evidence type="ECO:0000313" key="6">
    <source>
        <dbReference type="Proteomes" id="UP000256561"/>
    </source>
</evidence>
<name>A0A3D8MFF2_9ALTE</name>
<dbReference type="InterPro" id="IPR050706">
    <property type="entry name" value="Cyclic-di-GMP_PDE-like"/>
</dbReference>
<dbReference type="OrthoDB" id="6597954at2"/>
<dbReference type="Gene3D" id="3.30.70.270">
    <property type="match status" value="1"/>
</dbReference>
<keyword evidence="6" id="KW-1185">Reference proteome</keyword>
<dbReference type="PROSITE" id="PS50883">
    <property type="entry name" value="EAL"/>
    <property type="match status" value="1"/>
</dbReference>
<protein>
    <recommendedName>
        <fullName evidence="1">cyclic-guanylate-specific phosphodiesterase</fullName>
        <ecNumber evidence="1">3.1.4.52</ecNumber>
    </recommendedName>
</protein>
<dbReference type="Gene3D" id="3.40.50.2300">
    <property type="match status" value="1"/>
</dbReference>
<dbReference type="PROSITE" id="PS50887">
    <property type="entry name" value="GGDEF"/>
    <property type="match status" value="1"/>
</dbReference>
<dbReference type="PANTHER" id="PTHR33121:SF79">
    <property type="entry name" value="CYCLIC DI-GMP PHOSPHODIESTERASE PDED-RELATED"/>
    <property type="match status" value="1"/>
</dbReference>
<reference evidence="6" key="1">
    <citation type="submission" date="2018-08" db="EMBL/GenBank/DDBJ databases">
        <authorList>
            <person name="Zhang J."/>
            <person name="Du Z.-J."/>
        </authorList>
    </citation>
    <scope>NUCLEOTIDE SEQUENCE [LARGE SCALE GENOMIC DNA]</scope>
    <source>
        <strain evidence="6">KCTC 52655</strain>
    </source>
</reference>
<dbReference type="Pfam" id="PF00563">
    <property type="entry name" value="EAL"/>
    <property type="match status" value="1"/>
</dbReference>
<dbReference type="Gene3D" id="3.20.20.450">
    <property type="entry name" value="EAL domain"/>
    <property type="match status" value="1"/>
</dbReference>
<dbReference type="FunFam" id="3.20.20.450:FF:000001">
    <property type="entry name" value="Cyclic di-GMP phosphodiesterase yahA"/>
    <property type="match status" value="1"/>
</dbReference>
<dbReference type="InterPro" id="IPR000160">
    <property type="entry name" value="GGDEF_dom"/>
</dbReference>
<evidence type="ECO:0000256" key="2">
    <source>
        <dbReference type="ARBA" id="ARBA00022636"/>
    </source>
</evidence>
<accession>A0A3D8MFF2</accession>
<dbReference type="InterPro" id="IPR011006">
    <property type="entry name" value="CheY-like_superfamily"/>
</dbReference>
<dbReference type="SUPFAM" id="SSF141868">
    <property type="entry name" value="EAL domain-like"/>
    <property type="match status" value="1"/>
</dbReference>
<dbReference type="SMART" id="SM00052">
    <property type="entry name" value="EAL"/>
    <property type="match status" value="1"/>
</dbReference>
<feature type="domain" description="EAL" evidence="3">
    <location>
        <begin position="330"/>
        <end position="584"/>
    </location>
</feature>
<dbReference type="Proteomes" id="UP000256561">
    <property type="component" value="Unassembled WGS sequence"/>
</dbReference>
<dbReference type="GO" id="GO:0071111">
    <property type="term" value="F:cyclic-guanylate-specific phosphodiesterase activity"/>
    <property type="evidence" value="ECO:0007669"/>
    <property type="project" value="UniProtKB-EC"/>
</dbReference>
<dbReference type="RefSeq" id="WP_115591591.1">
    <property type="nucleotide sequence ID" value="NZ_QRHA01000001.1"/>
</dbReference>
<dbReference type="Pfam" id="PF00990">
    <property type="entry name" value="GGDEF"/>
    <property type="match status" value="2"/>
</dbReference>
<dbReference type="SUPFAM" id="SSF55073">
    <property type="entry name" value="Nucleotide cyclase"/>
    <property type="match status" value="1"/>
</dbReference>
<dbReference type="SMART" id="SM00267">
    <property type="entry name" value="GGDEF"/>
    <property type="match status" value="1"/>
</dbReference>
<dbReference type="PANTHER" id="PTHR33121">
    <property type="entry name" value="CYCLIC DI-GMP PHOSPHODIESTERASE PDEF"/>
    <property type="match status" value="1"/>
</dbReference>
<proteinExistence type="predicted"/>